<dbReference type="PROSITE" id="PS50111">
    <property type="entry name" value="CHEMOTAXIS_TRANSDUC_2"/>
    <property type="match status" value="1"/>
</dbReference>
<dbReference type="Gene3D" id="1.10.287.950">
    <property type="entry name" value="Methyl-accepting chemotaxis protein"/>
    <property type="match status" value="1"/>
</dbReference>
<dbReference type="InterPro" id="IPR004089">
    <property type="entry name" value="MCPsignal_dom"/>
</dbReference>
<keyword evidence="5" id="KW-0175">Coiled coil</keyword>
<feature type="region of interest" description="Disordered" evidence="6">
    <location>
        <begin position="545"/>
        <end position="565"/>
    </location>
</feature>
<comment type="caution">
    <text evidence="10">The sequence shown here is derived from an EMBL/GenBank/DDBJ whole genome shotgun (WGS) entry which is preliminary data.</text>
</comment>
<feature type="coiled-coil region" evidence="5">
    <location>
        <begin position="258"/>
        <end position="285"/>
    </location>
</feature>
<dbReference type="SUPFAM" id="SSF58104">
    <property type="entry name" value="Methyl-accepting chemotaxis protein (MCP) signaling domain"/>
    <property type="match status" value="1"/>
</dbReference>
<sequence>MKFFFNMTTKAKLLSCFAIVILINLFVSVSTLTSLTNINQISHRLDDTLNLAFTRIYNIQTAVDQVKFIYITGLNEKDTRVTANDLMSQGPAAIDRAAKALAVLNPEFLGTDAYRQGCLKLRETSSESIQLLNERIMPMVRQGQTKEALDRFLVEVYPVLAEVTVAATDLYRQQTQYCLSLTNTANDPTMIYIDMALTALSVIIAIALALFMANYISRALSTQISLLEKLANGDFSSHIHEGYLDEFGHSHDVIRSMRNSLSNIINMTKKECNQLQSEMRALQQISHGIASTSSDIQSQAVTVAAAADEMVSTTADIARNCETAAAGSNRCKEITNDGVQKVSLAVDNIRQQADHTKDNAAKIESLAKQTHEIGSIVSTIDDIAAQTNLLALNAAIEAARAGEAGRGFAVVADEVRALASRTTKSTQEISKMVKNIQEEAKMATESINASVANMDTVAGDAQGVMQVLQDITDHVNDVNNQITQIATAAEQQTTATSEISSHMQTVTTVTSEMADNANKQFNSMETAYNDLNKLNEALAFFKTRDTEQPTDSEIGSTFAQRLANK</sequence>
<dbReference type="EMBL" id="DXEV01000184">
    <property type="protein sequence ID" value="HIX57659.1"/>
    <property type="molecule type" value="Genomic_DNA"/>
</dbReference>
<dbReference type="GO" id="GO:0016020">
    <property type="term" value="C:membrane"/>
    <property type="evidence" value="ECO:0007669"/>
    <property type="project" value="UniProtKB-SubCell"/>
</dbReference>
<comment type="subcellular location">
    <subcellularLocation>
        <location evidence="1">Membrane</location>
    </subcellularLocation>
</comment>
<dbReference type="PRINTS" id="PR00260">
    <property type="entry name" value="CHEMTRNSDUCR"/>
</dbReference>
<evidence type="ECO:0000256" key="1">
    <source>
        <dbReference type="ARBA" id="ARBA00004370"/>
    </source>
</evidence>
<dbReference type="AlphaFoldDB" id="A0A9D1WEG5"/>
<feature type="transmembrane region" description="Helical" evidence="7">
    <location>
        <begin position="190"/>
        <end position="213"/>
    </location>
</feature>
<dbReference type="PANTHER" id="PTHR32089">
    <property type="entry name" value="METHYL-ACCEPTING CHEMOTAXIS PROTEIN MCPB"/>
    <property type="match status" value="1"/>
</dbReference>
<dbReference type="FunFam" id="1.10.287.950:FF:000001">
    <property type="entry name" value="Methyl-accepting chemotaxis sensory transducer"/>
    <property type="match status" value="1"/>
</dbReference>
<dbReference type="GO" id="GO:0004888">
    <property type="term" value="F:transmembrane signaling receptor activity"/>
    <property type="evidence" value="ECO:0007669"/>
    <property type="project" value="InterPro"/>
</dbReference>
<gene>
    <name evidence="10" type="ORF">H9850_09360</name>
</gene>
<evidence type="ECO:0000256" key="6">
    <source>
        <dbReference type="SAM" id="MobiDB-lite"/>
    </source>
</evidence>
<keyword evidence="7" id="KW-0812">Transmembrane</keyword>
<dbReference type="PROSITE" id="PS50885">
    <property type="entry name" value="HAMP"/>
    <property type="match status" value="1"/>
</dbReference>
<evidence type="ECO:0000256" key="7">
    <source>
        <dbReference type="SAM" id="Phobius"/>
    </source>
</evidence>
<dbReference type="InterPro" id="IPR004090">
    <property type="entry name" value="Chemotax_Me-accpt_rcpt"/>
</dbReference>
<dbReference type="InterPro" id="IPR003660">
    <property type="entry name" value="HAMP_dom"/>
</dbReference>
<evidence type="ECO:0000256" key="3">
    <source>
        <dbReference type="ARBA" id="ARBA00029447"/>
    </source>
</evidence>
<proteinExistence type="inferred from homology"/>
<dbReference type="GO" id="GO:0006935">
    <property type="term" value="P:chemotaxis"/>
    <property type="evidence" value="ECO:0007669"/>
    <property type="project" value="InterPro"/>
</dbReference>
<evidence type="ECO:0000259" key="8">
    <source>
        <dbReference type="PROSITE" id="PS50111"/>
    </source>
</evidence>
<dbReference type="Pfam" id="PF00015">
    <property type="entry name" value="MCPsignal"/>
    <property type="match status" value="1"/>
</dbReference>
<evidence type="ECO:0000313" key="10">
    <source>
        <dbReference type="EMBL" id="HIX57659.1"/>
    </source>
</evidence>
<feature type="domain" description="HAMP" evidence="9">
    <location>
        <begin position="214"/>
        <end position="266"/>
    </location>
</feature>
<feature type="domain" description="Methyl-accepting transducer" evidence="8">
    <location>
        <begin position="271"/>
        <end position="507"/>
    </location>
</feature>
<comment type="similarity">
    <text evidence="3">Belongs to the methyl-accepting chemotaxis (MCP) protein family.</text>
</comment>
<feature type="compositionally biased region" description="Polar residues" evidence="6">
    <location>
        <begin position="549"/>
        <end position="559"/>
    </location>
</feature>
<reference evidence="10" key="2">
    <citation type="submission" date="2021-04" db="EMBL/GenBank/DDBJ databases">
        <authorList>
            <person name="Gilroy R."/>
        </authorList>
    </citation>
    <scope>NUCLEOTIDE SEQUENCE</scope>
    <source>
        <strain evidence="10">USASDec5-558</strain>
    </source>
</reference>
<reference evidence="10" key="1">
    <citation type="journal article" date="2021" name="PeerJ">
        <title>Extensive microbial diversity within the chicken gut microbiome revealed by metagenomics and culture.</title>
        <authorList>
            <person name="Gilroy R."/>
            <person name="Ravi A."/>
            <person name="Getino M."/>
            <person name="Pursley I."/>
            <person name="Horton D.L."/>
            <person name="Alikhan N.F."/>
            <person name="Baker D."/>
            <person name="Gharbi K."/>
            <person name="Hall N."/>
            <person name="Watson M."/>
            <person name="Adriaenssens E.M."/>
            <person name="Foster-Nyarko E."/>
            <person name="Jarju S."/>
            <person name="Secka A."/>
            <person name="Antonio M."/>
            <person name="Oren A."/>
            <person name="Chaudhuri R.R."/>
            <person name="La Ragione R."/>
            <person name="Hildebrand F."/>
            <person name="Pallen M.J."/>
        </authorList>
    </citation>
    <scope>NUCLEOTIDE SEQUENCE</scope>
    <source>
        <strain evidence="10">USASDec5-558</strain>
    </source>
</reference>
<keyword evidence="7" id="KW-0472">Membrane</keyword>
<evidence type="ECO:0000313" key="11">
    <source>
        <dbReference type="Proteomes" id="UP000886829"/>
    </source>
</evidence>
<dbReference type="GO" id="GO:0007165">
    <property type="term" value="P:signal transduction"/>
    <property type="evidence" value="ECO:0007669"/>
    <property type="project" value="UniProtKB-KW"/>
</dbReference>
<dbReference type="Proteomes" id="UP000886829">
    <property type="component" value="Unassembled WGS sequence"/>
</dbReference>
<dbReference type="SMART" id="SM00283">
    <property type="entry name" value="MA"/>
    <property type="match status" value="1"/>
</dbReference>
<accession>A0A9D1WEG5</accession>
<dbReference type="PANTHER" id="PTHR32089:SF112">
    <property type="entry name" value="LYSOZYME-LIKE PROTEIN-RELATED"/>
    <property type="match status" value="1"/>
</dbReference>
<name>A0A9D1WEG5_9GAMM</name>
<evidence type="ECO:0000256" key="4">
    <source>
        <dbReference type="PROSITE-ProRule" id="PRU00284"/>
    </source>
</evidence>
<keyword evidence="2 4" id="KW-0807">Transducer</keyword>
<keyword evidence="7" id="KW-1133">Transmembrane helix</keyword>
<evidence type="ECO:0000259" key="9">
    <source>
        <dbReference type="PROSITE" id="PS50885"/>
    </source>
</evidence>
<evidence type="ECO:0000256" key="2">
    <source>
        <dbReference type="ARBA" id="ARBA00023224"/>
    </source>
</evidence>
<evidence type="ECO:0000256" key="5">
    <source>
        <dbReference type="SAM" id="Coils"/>
    </source>
</evidence>
<dbReference type="CDD" id="cd11386">
    <property type="entry name" value="MCP_signal"/>
    <property type="match status" value="1"/>
</dbReference>
<protein>
    <submittedName>
        <fullName evidence="10">Methyl-accepting chemotaxis protein</fullName>
    </submittedName>
</protein>
<organism evidence="10 11">
    <name type="scientific">Candidatus Anaerobiospirillum pullistercoris</name>
    <dbReference type="NCBI Taxonomy" id="2838452"/>
    <lineage>
        <taxon>Bacteria</taxon>
        <taxon>Pseudomonadati</taxon>
        <taxon>Pseudomonadota</taxon>
        <taxon>Gammaproteobacteria</taxon>
        <taxon>Aeromonadales</taxon>
        <taxon>Succinivibrionaceae</taxon>
        <taxon>Anaerobiospirillum</taxon>
    </lineage>
</organism>